<comment type="caution">
    <text evidence="2">The sequence shown here is derived from an EMBL/GenBank/DDBJ whole genome shotgun (WGS) entry which is preliminary data.</text>
</comment>
<evidence type="ECO:0000256" key="1">
    <source>
        <dbReference type="SAM" id="Coils"/>
    </source>
</evidence>
<name>A0AAW1L5X8_POPJA</name>
<sequence length="159" mass="18165">MHYFAMYIRTFCTNANPNTPNNSTAQLECIALLLKSSANARKWEIELATLKTNNARLTSALQESTANVEEWKRQLHTYKEENLRMKTKYQLDLENSKGGGDIADELRKDNQALRQRIEQLESELDGKNNEIKQMKTSDVVQMNSLVIVTVNAELASEQD</sequence>
<proteinExistence type="predicted"/>
<dbReference type="GO" id="GO:0035256">
    <property type="term" value="F:G protein-coupled glutamate receptor binding"/>
    <property type="evidence" value="ECO:0007669"/>
    <property type="project" value="InterPro"/>
</dbReference>
<dbReference type="InterPro" id="IPR045027">
    <property type="entry name" value="Homer"/>
</dbReference>
<evidence type="ECO:0000313" key="3">
    <source>
        <dbReference type="Proteomes" id="UP001458880"/>
    </source>
</evidence>
<dbReference type="PANTHER" id="PTHR10918">
    <property type="entry name" value="HOMER"/>
    <property type="match status" value="1"/>
</dbReference>
<keyword evidence="1" id="KW-0175">Coiled coil</keyword>
<feature type="coiled-coil region" evidence="1">
    <location>
        <begin position="40"/>
        <end position="137"/>
    </location>
</feature>
<keyword evidence="3" id="KW-1185">Reference proteome</keyword>
<dbReference type="Proteomes" id="UP001458880">
    <property type="component" value="Unassembled WGS sequence"/>
</dbReference>
<reference evidence="2 3" key="1">
    <citation type="journal article" date="2024" name="BMC Genomics">
        <title>De novo assembly and annotation of Popillia japonica's genome with initial clues to its potential as an invasive pest.</title>
        <authorList>
            <person name="Cucini C."/>
            <person name="Boschi S."/>
            <person name="Funari R."/>
            <person name="Cardaioli E."/>
            <person name="Iannotti N."/>
            <person name="Marturano G."/>
            <person name="Paoli F."/>
            <person name="Bruttini M."/>
            <person name="Carapelli A."/>
            <person name="Frati F."/>
            <person name="Nardi F."/>
        </authorList>
    </citation>
    <scope>NUCLEOTIDE SEQUENCE [LARGE SCALE GENOMIC DNA]</scope>
    <source>
        <strain evidence="2">DMR45628</strain>
    </source>
</reference>
<dbReference type="EMBL" id="JASPKY010000167">
    <property type="protein sequence ID" value="KAK9728737.1"/>
    <property type="molecule type" value="Genomic_DNA"/>
</dbReference>
<evidence type="ECO:0000313" key="2">
    <source>
        <dbReference type="EMBL" id="KAK9728737.1"/>
    </source>
</evidence>
<dbReference type="AlphaFoldDB" id="A0AAW1L5X8"/>
<accession>A0AAW1L5X8</accession>
<protein>
    <recommendedName>
        <fullName evidence="4">Homer protein</fullName>
    </recommendedName>
</protein>
<gene>
    <name evidence="2" type="ORF">QE152_g17066</name>
</gene>
<organism evidence="2 3">
    <name type="scientific">Popillia japonica</name>
    <name type="common">Japanese beetle</name>
    <dbReference type="NCBI Taxonomy" id="7064"/>
    <lineage>
        <taxon>Eukaryota</taxon>
        <taxon>Metazoa</taxon>
        <taxon>Ecdysozoa</taxon>
        <taxon>Arthropoda</taxon>
        <taxon>Hexapoda</taxon>
        <taxon>Insecta</taxon>
        <taxon>Pterygota</taxon>
        <taxon>Neoptera</taxon>
        <taxon>Endopterygota</taxon>
        <taxon>Coleoptera</taxon>
        <taxon>Polyphaga</taxon>
        <taxon>Scarabaeiformia</taxon>
        <taxon>Scarabaeidae</taxon>
        <taxon>Rutelinae</taxon>
        <taxon>Popillia</taxon>
    </lineage>
</organism>
<evidence type="ECO:0008006" key="4">
    <source>
        <dbReference type="Google" id="ProtNLM"/>
    </source>
</evidence>